<dbReference type="Proteomes" id="UP001196413">
    <property type="component" value="Unassembled WGS sequence"/>
</dbReference>
<organism evidence="1 2">
    <name type="scientific">Parelaphostrongylus tenuis</name>
    <name type="common">Meningeal worm</name>
    <dbReference type="NCBI Taxonomy" id="148309"/>
    <lineage>
        <taxon>Eukaryota</taxon>
        <taxon>Metazoa</taxon>
        <taxon>Ecdysozoa</taxon>
        <taxon>Nematoda</taxon>
        <taxon>Chromadorea</taxon>
        <taxon>Rhabditida</taxon>
        <taxon>Rhabditina</taxon>
        <taxon>Rhabditomorpha</taxon>
        <taxon>Strongyloidea</taxon>
        <taxon>Metastrongylidae</taxon>
        <taxon>Parelaphostrongylus</taxon>
    </lineage>
</organism>
<protein>
    <submittedName>
        <fullName evidence="1">Uncharacterized protein</fullName>
    </submittedName>
</protein>
<comment type="caution">
    <text evidence="1">The sequence shown here is derived from an EMBL/GenBank/DDBJ whole genome shotgun (WGS) entry which is preliminary data.</text>
</comment>
<gene>
    <name evidence="1" type="ORF">KIN20_023926</name>
</gene>
<evidence type="ECO:0000313" key="1">
    <source>
        <dbReference type="EMBL" id="KAJ1363958.1"/>
    </source>
</evidence>
<reference evidence="1" key="1">
    <citation type="submission" date="2021-06" db="EMBL/GenBank/DDBJ databases">
        <title>Parelaphostrongylus tenuis whole genome reference sequence.</title>
        <authorList>
            <person name="Garwood T.J."/>
            <person name="Larsen P.A."/>
            <person name="Fountain-Jones N.M."/>
            <person name="Garbe J.R."/>
            <person name="Macchietto M.G."/>
            <person name="Kania S.A."/>
            <person name="Gerhold R.W."/>
            <person name="Richards J.E."/>
            <person name="Wolf T.M."/>
        </authorList>
    </citation>
    <scope>NUCLEOTIDE SEQUENCE</scope>
    <source>
        <strain evidence="1">MNPRO001-30</strain>
        <tissue evidence="1">Meninges</tissue>
    </source>
</reference>
<dbReference type="AlphaFoldDB" id="A0AAD5QTA3"/>
<keyword evidence="2" id="KW-1185">Reference proteome</keyword>
<dbReference type="EMBL" id="JAHQIW010004836">
    <property type="protein sequence ID" value="KAJ1363958.1"/>
    <property type="molecule type" value="Genomic_DNA"/>
</dbReference>
<sequence length="104" mass="11642">MLNKYRFGSSTAETFRRNNEAWGDGAVGRTAVFDRFDEVKAQNGGLMHKKRAGKPQEFDREAALNATETSTPLTTCLVADDFECSHAATEDNPEKWEDLIVVEE</sequence>
<accession>A0AAD5QTA3</accession>
<proteinExistence type="predicted"/>
<name>A0AAD5QTA3_PARTN</name>
<evidence type="ECO:0000313" key="2">
    <source>
        <dbReference type="Proteomes" id="UP001196413"/>
    </source>
</evidence>